<keyword evidence="1" id="KW-0472">Membrane</keyword>
<dbReference type="EMBL" id="JQCF01000001">
    <property type="protein sequence ID" value="KRO00794.1"/>
    <property type="molecule type" value="Genomic_DNA"/>
</dbReference>
<evidence type="ECO:0000313" key="4">
    <source>
        <dbReference type="Proteomes" id="UP000051006"/>
    </source>
</evidence>
<evidence type="ECO:0000256" key="1">
    <source>
        <dbReference type="SAM" id="Phobius"/>
    </source>
</evidence>
<feature type="transmembrane region" description="Helical" evidence="1">
    <location>
        <begin position="73"/>
        <end position="94"/>
    </location>
</feature>
<dbReference type="InterPro" id="IPR006976">
    <property type="entry name" value="VanZ-like"/>
</dbReference>
<feature type="transmembrane region" description="Helical" evidence="1">
    <location>
        <begin position="101"/>
        <end position="124"/>
    </location>
</feature>
<evidence type="ECO:0000313" key="3">
    <source>
        <dbReference type="EMBL" id="KRO00794.1"/>
    </source>
</evidence>
<dbReference type="OrthoDB" id="2319376at2"/>
<feature type="domain" description="VanZ-like" evidence="2">
    <location>
        <begin position="37"/>
        <end position="155"/>
    </location>
</feature>
<name>A0A0R2LQZ9_9LACO</name>
<dbReference type="Pfam" id="PF04892">
    <property type="entry name" value="VanZ"/>
    <property type="match status" value="1"/>
</dbReference>
<organism evidence="3 4">
    <name type="scientific">Companilactobacillus kimchiensis</name>
    <dbReference type="NCBI Taxonomy" id="993692"/>
    <lineage>
        <taxon>Bacteria</taxon>
        <taxon>Bacillati</taxon>
        <taxon>Bacillota</taxon>
        <taxon>Bacilli</taxon>
        <taxon>Lactobacillales</taxon>
        <taxon>Lactobacillaceae</taxon>
        <taxon>Companilactobacillus</taxon>
    </lineage>
</organism>
<feature type="transmembrane region" description="Helical" evidence="1">
    <location>
        <begin position="6"/>
        <end position="24"/>
    </location>
</feature>
<dbReference type="PATRIC" id="fig|993692.3.peg.115"/>
<keyword evidence="4" id="KW-1185">Reference proteome</keyword>
<comment type="caution">
    <text evidence="3">The sequence shown here is derived from an EMBL/GenBank/DDBJ whole genome shotgun (WGS) entry which is preliminary data.</text>
</comment>
<dbReference type="RefSeq" id="WP_057879535.1">
    <property type="nucleotide sequence ID" value="NZ_JQCF01000001.1"/>
</dbReference>
<evidence type="ECO:0000259" key="2">
    <source>
        <dbReference type="Pfam" id="PF04892"/>
    </source>
</evidence>
<gene>
    <name evidence="3" type="ORF">IV57_GL000114</name>
</gene>
<reference evidence="3 4" key="1">
    <citation type="journal article" date="2015" name="Genome Announc.">
        <title>Expanding the biotechnology potential of lactobacilli through comparative genomics of 213 strains and associated genera.</title>
        <authorList>
            <person name="Sun Z."/>
            <person name="Harris H.M."/>
            <person name="McCann A."/>
            <person name="Guo C."/>
            <person name="Argimon S."/>
            <person name="Zhang W."/>
            <person name="Yang X."/>
            <person name="Jeffery I.B."/>
            <person name="Cooney J.C."/>
            <person name="Kagawa T.F."/>
            <person name="Liu W."/>
            <person name="Song Y."/>
            <person name="Salvetti E."/>
            <person name="Wrobel A."/>
            <person name="Rasinkangas P."/>
            <person name="Parkhill J."/>
            <person name="Rea M.C."/>
            <person name="O'Sullivan O."/>
            <person name="Ritari J."/>
            <person name="Douillard F.P."/>
            <person name="Paul Ross R."/>
            <person name="Yang R."/>
            <person name="Briner A.E."/>
            <person name="Felis G.E."/>
            <person name="de Vos W.M."/>
            <person name="Barrangou R."/>
            <person name="Klaenhammer T.R."/>
            <person name="Caufield P.W."/>
            <person name="Cui Y."/>
            <person name="Zhang H."/>
            <person name="O'Toole P.W."/>
        </authorList>
    </citation>
    <scope>NUCLEOTIDE SEQUENCE [LARGE SCALE GENOMIC DNA]</scope>
    <source>
        <strain evidence="3 4">DSM 24716</strain>
    </source>
</reference>
<keyword evidence="1" id="KW-0812">Transmembrane</keyword>
<feature type="transmembrane region" description="Helical" evidence="1">
    <location>
        <begin position="139"/>
        <end position="159"/>
    </location>
</feature>
<accession>A0A0R2LQZ9</accession>
<protein>
    <submittedName>
        <fullName evidence="3">Glycopeptide antibiotics resistance protein</fullName>
    </submittedName>
</protein>
<dbReference type="STRING" id="993692.IV57_GL000114"/>
<feature type="transmembrane region" description="Helical" evidence="1">
    <location>
        <begin position="31"/>
        <end position="53"/>
    </location>
</feature>
<sequence>MRWIPLLLILTLATLSGLIVLPRIEDNSKRQLLFISLLYLAGLGTILFTPVSFDGASVYIMPAGVGRVNLHRLYLHGAGFIENIILTIPLGFLLKKLVPQLPLLVIGILGVAVGGGIEVLQYYMSNAWLINRSSDINDVIANALGIVIGGVVMMIYQTFINDKIKRNL</sequence>
<keyword evidence="1" id="KW-1133">Transmembrane helix</keyword>
<dbReference type="Proteomes" id="UP000051006">
    <property type="component" value="Unassembled WGS sequence"/>
</dbReference>
<proteinExistence type="predicted"/>
<dbReference type="AlphaFoldDB" id="A0A0R2LQZ9"/>